<organism evidence="2">
    <name type="scientific">marine metagenome</name>
    <dbReference type="NCBI Taxonomy" id="408172"/>
    <lineage>
        <taxon>unclassified sequences</taxon>
        <taxon>metagenomes</taxon>
        <taxon>ecological metagenomes</taxon>
    </lineage>
</organism>
<dbReference type="PANTHER" id="PTHR47245">
    <property type="entry name" value="PEPTIDYLPROLYL ISOMERASE"/>
    <property type="match status" value="1"/>
</dbReference>
<accession>A0A381NDK9</accession>
<dbReference type="EMBL" id="UINC01000277">
    <property type="protein sequence ID" value="SUZ52499.1"/>
    <property type="molecule type" value="Genomic_DNA"/>
</dbReference>
<dbReference type="Pfam" id="PF13145">
    <property type="entry name" value="Rotamase_2"/>
    <property type="match status" value="1"/>
</dbReference>
<dbReference type="InterPro" id="IPR027304">
    <property type="entry name" value="Trigger_fact/SurA_dom_sf"/>
</dbReference>
<proteinExistence type="predicted"/>
<dbReference type="PANTHER" id="PTHR47245:SF2">
    <property type="entry name" value="PEPTIDYL-PROLYL CIS-TRANS ISOMERASE HP_0175-RELATED"/>
    <property type="match status" value="1"/>
</dbReference>
<dbReference type="Gene3D" id="1.10.4030.10">
    <property type="entry name" value="Porin chaperone SurA, peptide-binding domain"/>
    <property type="match status" value="1"/>
</dbReference>
<dbReference type="InterPro" id="IPR050245">
    <property type="entry name" value="PrsA_foldase"/>
</dbReference>
<dbReference type="SUPFAM" id="SSF109998">
    <property type="entry name" value="Triger factor/SurA peptide-binding domain-like"/>
    <property type="match status" value="1"/>
</dbReference>
<dbReference type="InterPro" id="IPR000297">
    <property type="entry name" value="PPIase_PpiC"/>
</dbReference>
<protein>
    <recommendedName>
        <fullName evidence="1">PpiC domain-containing protein</fullName>
    </recommendedName>
</protein>
<reference evidence="2" key="1">
    <citation type="submission" date="2018-05" db="EMBL/GenBank/DDBJ databases">
        <authorList>
            <person name="Lanie J.A."/>
            <person name="Ng W.-L."/>
            <person name="Kazmierczak K.M."/>
            <person name="Andrzejewski T.M."/>
            <person name="Davidsen T.M."/>
            <person name="Wayne K.J."/>
            <person name="Tettelin H."/>
            <person name="Glass J.I."/>
            <person name="Rusch D."/>
            <person name="Podicherti R."/>
            <person name="Tsui H.-C.T."/>
            <person name="Winkler M.E."/>
        </authorList>
    </citation>
    <scope>NUCLEOTIDE SEQUENCE</scope>
</reference>
<gene>
    <name evidence="2" type="ORF">METZ01_LOCUS5353</name>
</gene>
<evidence type="ECO:0000259" key="1">
    <source>
        <dbReference type="Pfam" id="PF13145"/>
    </source>
</evidence>
<dbReference type="AlphaFoldDB" id="A0A381NDK9"/>
<name>A0A381NDK9_9ZZZZ</name>
<dbReference type="GO" id="GO:0003755">
    <property type="term" value="F:peptidyl-prolyl cis-trans isomerase activity"/>
    <property type="evidence" value="ECO:0007669"/>
    <property type="project" value="InterPro"/>
</dbReference>
<feature type="domain" description="PpiC" evidence="1">
    <location>
        <begin position="107"/>
        <end position="214"/>
    </location>
</feature>
<dbReference type="Gene3D" id="3.10.50.40">
    <property type="match status" value="1"/>
</dbReference>
<evidence type="ECO:0000313" key="2">
    <source>
        <dbReference type="EMBL" id="SUZ52499.1"/>
    </source>
</evidence>
<sequence>MFLLYLFVFILFSCSSSENNAGSVVARVNEKKLTKKQLAALTGSRVNDSKTLLLTTNRWVEKTLLYNAAVESGLKKDSEIISKRDRFYEDLLVASFLDIQTKNKINITKKDVSNYYTKNKKSFIRPDDEVFIKHFILPSKKESIKLKKILRQGRGGAEFEKYVEKYNPQTKTLFRQTAESSRVGFIFSGSAGEIVGPKKTGAGFHLFEIMQKHKKGSERGLELVYDEIYERLYKQKSEAIVVSTIDSLYLSSDVFISAEVR</sequence>
<dbReference type="InterPro" id="IPR046357">
    <property type="entry name" value="PPIase_dom_sf"/>
</dbReference>